<dbReference type="InterPro" id="IPR017853">
    <property type="entry name" value="GH"/>
</dbReference>
<comment type="subcellular location">
    <subcellularLocation>
        <location evidence="1">Endoplasmic reticulum</location>
    </subcellularLocation>
    <subcellularLocation>
        <location evidence="2">Golgi apparatus</location>
    </subcellularLocation>
</comment>
<dbReference type="Gene3D" id="2.60.40.1180">
    <property type="entry name" value="Golgi alpha-mannosidase II"/>
    <property type="match status" value="2"/>
</dbReference>
<evidence type="ECO:0000256" key="11">
    <source>
        <dbReference type="ARBA" id="ARBA00042895"/>
    </source>
</evidence>
<sequence>MALSIHDCCRRLKSHIMRIDRFFVSLLLISQVFGVNKENFKTCDQSGFCKRQRAMEPGKSPYVVMMDSINVKPSKIEVQVLNKENDVRLLLEVFTLAHNTARIKINELQPLKPRYEIPPGDVLIEEPKQQQMTVTDVSNSGATLTFENNKIIIHTDPFRIDFLANETPVVVVNAQGLLKFEHLRTKEGWFNKMGSTIKSWFSKPFRQGKQDPVPNEGEGESNADSQQAGEVAEGEKPAEEEKKKEDNEEPSMWEETFKTFHDSKPNGPTSIGLDISFPNFEHVYGIPEHADSMALKSTKNTDPYRLFNLDVFEYDLYNPMALYGSVPVMLAHNIERTVGIYWNNAAETWIDIGSNVADKMADLVKGMEMPQVDTHWMSESGVIDVFIMLGPSVKDVFYQYAQLTGTTFLPPLFAISYHQCRWNYNDEEDVKNVDASFDKVDIPLDVIWLDIEHTDGKRYFTWASDKFPNPVDMLKHLGAKGRRMVTIVDPHLKRDDNYKVYSEAKSKDLMVKTNNGVEYEGWCWPGSSSWPDFTNPEVRKWWTSKFQYSEYTSAPNLFIWNDMNEPSVFNGPEITFHKDVVHYGGWENRDLHNLYGLYVHQATSEGQLLRSDNQERPFVLTRALFAGSQRFGAVWTGDNTGEWGHLKVSNPMLLSLSLTGITFSGADIGGFFRNPEPELLTRWYQAGAFQPFFRAHAHLDTKRREPYLLPEEHMRSIRNSIRLRYSYLPYWYTLFYENERSGTPPMRPLWVEFPQDTQTFTMDDEYLIGSDLLVKPITEQGQTSTSVYFPGKGVVWYDIENFEAYNGDGSATINAGLDKVPVFQRSGSIIPRKLRIRRSSALMTDDPFTLFICLDSQGKASGELYVDDYHSLKYKNGQFVHKQFQFSNNILSSKAVPGSGSYDTKEWIERVIIVGLKKGITKVVIKSKDGEQALQSGYDSSAKIFVIRKPSINIQTDFIITLQ</sequence>
<dbReference type="SUPFAM" id="SSF51011">
    <property type="entry name" value="Glycosyl hydrolase domain"/>
    <property type="match status" value="1"/>
</dbReference>
<evidence type="ECO:0000259" key="22">
    <source>
        <dbReference type="Pfam" id="PF21365"/>
    </source>
</evidence>
<dbReference type="PROSITE" id="PS00129">
    <property type="entry name" value="GLYCOSYL_HYDROL_F31_1"/>
    <property type="match status" value="1"/>
</dbReference>
<dbReference type="InterPro" id="IPR048395">
    <property type="entry name" value="Glyco_hydro_31_C"/>
</dbReference>
<dbReference type="FunFam" id="2.60.40.1760:FF:000002">
    <property type="entry name" value="neutral alpha-glucosidase AB isoform X1"/>
    <property type="match status" value="1"/>
</dbReference>
<evidence type="ECO:0000256" key="18">
    <source>
        <dbReference type="SAM" id="MobiDB-lite"/>
    </source>
</evidence>
<keyword evidence="7" id="KW-0256">Endoplasmic reticulum</keyword>
<reference evidence="23 24" key="1">
    <citation type="submission" date="2024-11" db="EMBL/GenBank/DDBJ databases">
        <title>Chromosome-level genome assembly of the freshwater bivalve Anodonta woodiana.</title>
        <authorList>
            <person name="Chen X."/>
        </authorList>
    </citation>
    <scope>NUCLEOTIDE SEQUENCE [LARGE SCALE GENOMIC DNA]</scope>
    <source>
        <strain evidence="23">MN2024</strain>
        <tissue evidence="23">Gills</tissue>
    </source>
</reference>
<evidence type="ECO:0000256" key="1">
    <source>
        <dbReference type="ARBA" id="ARBA00004240"/>
    </source>
</evidence>
<evidence type="ECO:0000256" key="19">
    <source>
        <dbReference type="SAM" id="SignalP"/>
    </source>
</evidence>
<dbReference type="InterPro" id="IPR013780">
    <property type="entry name" value="Glyco_hydro_b"/>
</dbReference>
<dbReference type="InterPro" id="IPR025887">
    <property type="entry name" value="Glyco_hydro_31_N_dom"/>
</dbReference>
<evidence type="ECO:0000256" key="3">
    <source>
        <dbReference type="ARBA" id="ARBA00004833"/>
    </source>
</evidence>
<dbReference type="FunFam" id="2.60.40.1180:FF:000023">
    <property type="entry name" value="neutral alpha-glucosidase AB isoform X2"/>
    <property type="match status" value="1"/>
</dbReference>
<dbReference type="GO" id="GO:0033919">
    <property type="term" value="F:glucan 1,3-alpha-glucosidase activity"/>
    <property type="evidence" value="ECO:0007669"/>
    <property type="project" value="UniProtKB-ARBA"/>
</dbReference>
<evidence type="ECO:0000256" key="12">
    <source>
        <dbReference type="ARBA" id="ARBA00050632"/>
    </source>
</evidence>
<dbReference type="Gene3D" id="2.60.40.1760">
    <property type="entry name" value="glycosyl hydrolase (family 31)"/>
    <property type="match status" value="1"/>
</dbReference>
<accession>A0ABD3WKG7</accession>
<dbReference type="GO" id="GO:0006491">
    <property type="term" value="P:N-glycan processing"/>
    <property type="evidence" value="ECO:0007669"/>
    <property type="project" value="UniProtKB-ARBA"/>
</dbReference>
<comment type="catalytic activity">
    <reaction evidence="12">
        <text>N(4)-(alpha-D-Glc-(1-&gt;3)-alpha-D-Man-(1-&gt;2)-alpha-D-Man-(1-&gt;2)-alpha-D-Man-(1-&gt;3)-[alpha-D-Man-(1-&gt;2)-alpha-D-Man-(1-&gt;3)-[alpha-D-Man-(1-&gt;2)-alpha-D-Man-(1-&gt;6)]-alpha-D-Man-(1-&gt;6)]-beta-D-Man-(1-&gt;4)-beta-D-GlcNAc-(1-&gt;4)-beta-D-GlcNAc)-L-asparaginyl-[protein] + H2O = N(4)-(alpha-D-Man-(1-&gt;2)-alpha-D-Man-(1-&gt;2)-alpha-D-Man-(1-&gt;3)-[alpha-D-Man-(1-&gt;2)-alpha-D-Man-(1-&gt;3)-[alpha-D-Man-(1-&gt;2)-alpha-D-Man-(1-&gt;6)]-alpha-D-Man-(1-&gt;6)]-beta-D-Man-(1-&gt;4)-beta-D-GlcNAc-(1-&gt;4)-beta-D-GlcNAc)-L-asparaginyl-[protein] (N-glucan mannose isomer 9A1,2,3B1,2,3) + beta-D-glucose</text>
        <dbReference type="Rhea" id="RHEA:56000"/>
        <dbReference type="Rhea" id="RHEA-COMP:14356"/>
        <dbReference type="Rhea" id="RHEA-COMP:14357"/>
        <dbReference type="ChEBI" id="CHEBI:15377"/>
        <dbReference type="ChEBI" id="CHEBI:15903"/>
        <dbReference type="ChEBI" id="CHEBI:59080"/>
        <dbReference type="ChEBI" id="CHEBI:139493"/>
        <dbReference type="EC" id="3.2.1.207"/>
    </reaction>
</comment>
<dbReference type="Proteomes" id="UP001634394">
    <property type="component" value="Unassembled WGS sequence"/>
</dbReference>
<dbReference type="Pfam" id="PF01055">
    <property type="entry name" value="Glyco_hydro_31_2nd"/>
    <property type="match status" value="1"/>
</dbReference>
<feature type="region of interest" description="Disordered" evidence="18">
    <location>
        <begin position="201"/>
        <end position="252"/>
    </location>
</feature>
<dbReference type="SUPFAM" id="SSF51445">
    <property type="entry name" value="(Trans)glycosidases"/>
    <property type="match status" value="1"/>
</dbReference>
<feature type="signal peptide" evidence="19">
    <location>
        <begin position="1"/>
        <end position="34"/>
    </location>
</feature>
<evidence type="ECO:0000256" key="10">
    <source>
        <dbReference type="ARBA" id="ARBA00023295"/>
    </source>
</evidence>
<dbReference type="FunFam" id="3.20.20.80:FF:000046">
    <property type="entry name" value="Glucosidase alpha, neutral C"/>
    <property type="match status" value="1"/>
</dbReference>
<evidence type="ECO:0000313" key="24">
    <source>
        <dbReference type="Proteomes" id="UP001634394"/>
    </source>
</evidence>
<dbReference type="EMBL" id="JBJQND010000006">
    <property type="protein sequence ID" value="KAL3874006.1"/>
    <property type="molecule type" value="Genomic_DNA"/>
</dbReference>
<dbReference type="CDD" id="cd14752">
    <property type="entry name" value="GH31_N"/>
    <property type="match status" value="1"/>
</dbReference>
<keyword evidence="9" id="KW-0325">Glycoprotein</keyword>
<dbReference type="Gene3D" id="3.20.20.80">
    <property type="entry name" value="Glycosidases"/>
    <property type="match status" value="2"/>
</dbReference>
<dbReference type="InterPro" id="IPR011013">
    <property type="entry name" value="Gal_mutarotase_sf_dom"/>
</dbReference>
<dbReference type="FunFam" id="3.20.20.80:FF:000039">
    <property type="entry name" value="Glucosidase, alpha neutral C"/>
    <property type="match status" value="1"/>
</dbReference>
<dbReference type="SUPFAM" id="SSF74650">
    <property type="entry name" value="Galactose mutarotase-like"/>
    <property type="match status" value="1"/>
</dbReference>
<feature type="chain" id="PRO_5044848339" description="Neutral alpha-glucosidase AB" evidence="19">
    <location>
        <begin position="35"/>
        <end position="963"/>
    </location>
</feature>
<comment type="caution">
    <text evidence="23">The sequence shown here is derived from an EMBL/GenBank/DDBJ whole genome shotgun (WGS) entry which is preliminary data.</text>
</comment>
<evidence type="ECO:0000256" key="17">
    <source>
        <dbReference type="RuleBase" id="RU361185"/>
    </source>
</evidence>
<feature type="domain" description="Glycoside hydrolase family 31 TIM barrel" evidence="20">
    <location>
        <begin position="408"/>
        <end position="734"/>
    </location>
</feature>
<organism evidence="23 24">
    <name type="scientific">Sinanodonta woodiana</name>
    <name type="common">Chinese pond mussel</name>
    <name type="synonym">Anodonta woodiana</name>
    <dbReference type="NCBI Taxonomy" id="1069815"/>
    <lineage>
        <taxon>Eukaryota</taxon>
        <taxon>Metazoa</taxon>
        <taxon>Spiralia</taxon>
        <taxon>Lophotrochozoa</taxon>
        <taxon>Mollusca</taxon>
        <taxon>Bivalvia</taxon>
        <taxon>Autobranchia</taxon>
        <taxon>Heteroconchia</taxon>
        <taxon>Palaeoheterodonta</taxon>
        <taxon>Unionida</taxon>
        <taxon>Unionoidea</taxon>
        <taxon>Unionidae</taxon>
        <taxon>Unioninae</taxon>
        <taxon>Sinanodonta</taxon>
    </lineage>
</organism>
<dbReference type="AlphaFoldDB" id="A0ABD3WKG7"/>
<evidence type="ECO:0000256" key="4">
    <source>
        <dbReference type="ARBA" id="ARBA00007806"/>
    </source>
</evidence>
<evidence type="ECO:0000259" key="20">
    <source>
        <dbReference type="Pfam" id="PF01055"/>
    </source>
</evidence>
<dbReference type="InterPro" id="IPR030458">
    <property type="entry name" value="Glyco_hydro_31_AS"/>
</dbReference>
<dbReference type="InterPro" id="IPR000322">
    <property type="entry name" value="Glyco_hydro_31_TIM"/>
</dbReference>
<dbReference type="GO" id="GO:0005794">
    <property type="term" value="C:Golgi apparatus"/>
    <property type="evidence" value="ECO:0007669"/>
    <property type="project" value="UniProtKB-SubCell"/>
</dbReference>
<name>A0ABD3WKG7_SINWO</name>
<comment type="pathway">
    <text evidence="3">Glycan metabolism; N-glycan metabolism.</text>
</comment>
<evidence type="ECO:0000256" key="9">
    <source>
        <dbReference type="ARBA" id="ARBA00023180"/>
    </source>
</evidence>
<gene>
    <name evidence="23" type="ORF">ACJMK2_037076</name>
</gene>
<keyword evidence="8" id="KW-0333">Golgi apparatus</keyword>
<evidence type="ECO:0000313" key="23">
    <source>
        <dbReference type="EMBL" id="KAL3874006.1"/>
    </source>
</evidence>
<feature type="domain" description="Glycoside hydrolase family 31 N-terminal" evidence="21">
    <location>
        <begin position="91"/>
        <end position="351"/>
    </location>
</feature>
<dbReference type="Pfam" id="PF21365">
    <property type="entry name" value="Glyco_hydro_31_3rd"/>
    <property type="match status" value="1"/>
</dbReference>
<keyword evidence="10 17" id="KW-0326">Glycosidase</keyword>
<evidence type="ECO:0000256" key="15">
    <source>
        <dbReference type="ARBA" id="ARBA00069533"/>
    </source>
</evidence>
<evidence type="ECO:0000256" key="13">
    <source>
        <dbReference type="ARBA" id="ARBA00052396"/>
    </source>
</evidence>
<feature type="compositionally biased region" description="Basic and acidic residues" evidence="18">
    <location>
        <begin position="233"/>
        <end position="246"/>
    </location>
</feature>
<dbReference type="PANTHER" id="PTHR22762:SF54">
    <property type="entry name" value="BCDNA.GH04962"/>
    <property type="match status" value="1"/>
</dbReference>
<dbReference type="EC" id="3.2.1.207" evidence="14"/>
<dbReference type="CDD" id="cd06603">
    <property type="entry name" value="GH31_GANC_GANAB_alpha"/>
    <property type="match status" value="1"/>
</dbReference>
<dbReference type="GO" id="GO:0106407">
    <property type="term" value="F:Glc2Man9GlcNAc2 oligosaccharide glucosidase activity"/>
    <property type="evidence" value="ECO:0007669"/>
    <property type="project" value="UniProtKB-EC"/>
</dbReference>
<keyword evidence="6 17" id="KW-0378">Hydrolase</keyword>
<keyword evidence="5 19" id="KW-0732">Signal</keyword>
<evidence type="ECO:0000256" key="5">
    <source>
        <dbReference type="ARBA" id="ARBA00022729"/>
    </source>
</evidence>
<evidence type="ECO:0000256" key="6">
    <source>
        <dbReference type="ARBA" id="ARBA00022801"/>
    </source>
</evidence>
<dbReference type="Pfam" id="PF13802">
    <property type="entry name" value="Gal_mutarotas_2"/>
    <property type="match status" value="1"/>
</dbReference>
<evidence type="ECO:0000256" key="8">
    <source>
        <dbReference type="ARBA" id="ARBA00023034"/>
    </source>
</evidence>
<evidence type="ECO:0000256" key="16">
    <source>
        <dbReference type="ARBA" id="ARBA00080367"/>
    </source>
</evidence>
<evidence type="ECO:0000256" key="7">
    <source>
        <dbReference type="ARBA" id="ARBA00022824"/>
    </source>
</evidence>
<keyword evidence="24" id="KW-1185">Reference proteome</keyword>
<proteinExistence type="inferred from homology"/>
<comment type="catalytic activity">
    <reaction evidence="13">
        <text>N(4)-(alpha-D-Glc-(1-&gt;3)-alpha-D-Glc-(1-&gt;3)-alpha-D-Man-(1-&gt;2)-alpha-D-Man-(1-&gt;2)-alpha-D-Man-(1-&gt;3)-[alpha-D-Man-(1-&gt;2)-alpha-D-Man-(1-&gt;3)-[alpha-D-Man-(1-&gt;2)-alpha-D-Man-(1-&gt;6)]-alpha-D-Man-(1-&gt;6)]-beta-D-Man-(1-&gt;4)-beta-D-GlcNAc-(1-&gt;4)-beta-D-GlcNAc)-L-asparaginyl-[protein] + H2O = N(4)-(alpha-D-Glc-(1-&gt;3)-alpha-D-Man-(1-&gt;2)-alpha-D-Man-(1-&gt;2)-alpha-D-Man-(1-&gt;3)-[alpha-D-Man-(1-&gt;2)-alpha-D-Man-(1-&gt;3)-[alpha-D-Man-(1-&gt;2)-alpha-D-Man-(1-&gt;6)]-alpha-D-Man-(1-&gt;6)]-beta-D-Man-(1-&gt;4)-beta-D-GlcNAc-(1-&gt;4)-beta-D-GlcNAc)-L-asparaginyl-[protein] + beta-D-glucose</text>
        <dbReference type="Rhea" id="RHEA:55996"/>
        <dbReference type="Rhea" id="RHEA-COMP:14355"/>
        <dbReference type="Rhea" id="RHEA-COMP:14357"/>
        <dbReference type="ChEBI" id="CHEBI:15377"/>
        <dbReference type="ChEBI" id="CHEBI:15903"/>
        <dbReference type="ChEBI" id="CHEBI:59080"/>
        <dbReference type="ChEBI" id="CHEBI:59082"/>
        <dbReference type="EC" id="3.2.1.207"/>
    </reaction>
</comment>
<dbReference type="GO" id="GO:0005783">
    <property type="term" value="C:endoplasmic reticulum"/>
    <property type="evidence" value="ECO:0007669"/>
    <property type="project" value="UniProtKB-SubCell"/>
</dbReference>
<protein>
    <recommendedName>
        <fullName evidence="15">Neutral alpha-glucosidase AB</fullName>
        <ecNumber evidence="14">3.2.1.207</ecNumber>
    </recommendedName>
    <alternativeName>
        <fullName evidence="16">Alpha-glucosidase 2</fullName>
    </alternativeName>
    <alternativeName>
        <fullName evidence="11">Glucosidase II subunit alpha</fullName>
    </alternativeName>
</protein>
<evidence type="ECO:0000256" key="2">
    <source>
        <dbReference type="ARBA" id="ARBA00004555"/>
    </source>
</evidence>
<feature type="domain" description="Glycosyl hydrolase family 31 C-terminal" evidence="22">
    <location>
        <begin position="742"/>
        <end position="830"/>
    </location>
</feature>
<comment type="similarity">
    <text evidence="4 17">Belongs to the glycosyl hydrolase 31 family.</text>
</comment>
<evidence type="ECO:0000256" key="14">
    <source>
        <dbReference type="ARBA" id="ARBA00067008"/>
    </source>
</evidence>
<evidence type="ECO:0000259" key="21">
    <source>
        <dbReference type="Pfam" id="PF13802"/>
    </source>
</evidence>
<dbReference type="PANTHER" id="PTHR22762">
    <property type="entry name" value="ALPHA-GLUCOSIDASE"/>
    <property type="match status" value="1"/>
</dbReference>